<comment type="caution">
    <text evidence="1">The sequence shown here is derived from an EMBL/GenBank/DDBJ whole genome shotgun (WGS) entry which is preliminary data.</text>
</comment>
<dbReference type="AlphaFoldDB" id="A0A9P3GCU1"/>
<dbReference type="EMBL" id="BPQB01000026">
    <property type="protein sequence ID" value="GJE92345.1"/>
    <property type="molecule type" value="Genomic_DNA"/>
</dbReference>
<dbReference type="Proteomes" id="UP000703269">
    <property type="component" value="Unassembled WGS sequence"/>
</dbReference>
<reference evidence="1 2" key="1">
    <citation type="submission" date="2021-08" db="EMBL/GenBank/DDBJ databases">
        <title>Draft Genome Sequence of Phanerochaete sordida strain YK-624.</title>
        <authorList>
            <person name="Mori T."/>
            <person name="Dohra H."/>
            <person name="Suzuki T."/>
            <person name="Kawagishi H."/>
            <person name="Hirai H."/>
        </authorList>
    </citation>
    <scope>NUCLEOTIDE SEQUENCE [LARGE SCALE GENOMIC DNA]</scope>
    <source>
        <strain evidence="1 2">YK-624</strain>
    </source>
</reference>
<evidence type="ECO:0000313" key="2">
    <source>
        <dbReference type="Proteomes" id="UP000703269"/>
    </source>
</evidence>
<dbReference type="OrthoDB" id="497380at2759"/>
<organism evidence="1 2">
    <name type="scientific">Phanerochaete sordida</name>
    <dbReference type="NCBI Taxonomy" id="48140"/>
    <lineage>
        <taxon>Eukaryota</taxon>
        <taxon>Fungi</taxon>
        <taxon>Dikarya</taxon>
        <taxon>Basidiomycota</taxon>
        <taxon>Agaricomycotina</taxon>
        <taxon>Agaricomycetes</taxon>
        <taxon>Polyporales</taxon>
        <taxon>Phanerochaetaceae</taxon>
        <taxon>Phanerochaete</taxon>
    </lineage>
</organism>
<evidence type="ECO:0000313" key="1">
    <source>
        <dbReference type="EMBL" id="GJE92345.1"/>
    </source>
</evidence>
<name>A0A9P3GCU1_9APHY</name>
<proteinExistence type="predicted"/>
<dbReference type="Gene3D" id="1.25.10.10">
    <property type="entry name" value="Leucine-rich Repeat Variant"/>
    <property type="match status" value="1"/>
</dbReference>
<protein>
    <submittedName>
        <fullName evidence="1">Uncharacterized protein</fullName>
    </submittedName>
</protein>
<gene>
    <name evidence="1" type="ORF">PsYK624_084990</name>
</gene>
<dbReference type="InterPro" id="IPR011989">
    <property type="entry name" value="ARM-like"/>
</dbReference>
<accession>A0A9P3GCU1</accession>
<dbReference type="SUPFAM" id="SSF48371">
    <property type="entry name" value="ARM repeat"/>
    <property type="match status" value="1"/>
</dbReference>
<dbReference type="InterPro" id="IPR016024">
    <property type="entry name" value="ARM-type_fold"/>
</dbReference>
<sequence length="334" mass="36215">MSAFANCAASTADPLASPTRTRLILSAPVPAANLPLAALPLPMLSPVTPPWLGAMRRTCKLVQQTHLSPKKRQRHVRALRTLVDAYAPWVIAHGGPAPLAPALECMLEYGDGEDKVHVARSLEGWYAAMARSPDCQTLLLKILESCPSAHSLVFGELVLYGVLLLLLHCTASGVLLAAYDAHADEDERASIVRGLHGHVACQVAERRGSVRSLGDALRECRQPGEAYLILGATKNNLLTIFNQQNPVILSSALFHRALCEYLQALHVLPKQLSDPWRSDVVPKCMEHVGLLALSADGTRIIEEINSIVENTMTMPIMPPIMPTIDMESASTRLA</sequence>
<keyword evidence="2" id="KW-1185">Reference proteome</keyword>